<evidence type="ECO:0000313" key="6">
    <source>
        <dbReference type="EMBL" id="CAF1351479.1"/>
    </source>
</evidence>
<dbReference type="EMBL" id="CAJOAY010000929">
    <property type="protein sequence ID" value="CAF3761847.1"/>
    <property type="molecule type" value="Genomic_DNA"/>
</dbReference>
<dbReference type="Gene3D" id="3.30.40.10">
    <property type="entry name" value="Zinc/RING finger domain, C3HC4 (zinc finger)"/>
    <property type="match status" value="1"/>
</dbReference>
<feature type="domain" description="RING-type" evidence="5">
    <location>
        <begin position="33"/>
        <end position="67"/>
    </location>
</feature>
<dbReference type="GO" id="GO:0008270">
    <property type="term" value="F:zinc ion binding"/>
    <property type="evidence" value="ECO:0007669"/>
    <property type="project" value="UniProtKB-KW"/>
</dbReference>
<sequence>MCMDTLDDNKTLNIENKSSSQSQLVSTSSSTLCIVCFERQRALGLVPCGHFNVCVPCGHSLKSCPTCGSNIKGLIRIYD</sequence>
<dbReference type="EMBL" id="CAJNOE010001038">
    <property type="protein sequence ID" value="CAF1378101.1"/>
    <property type="molecule type" value="Genomic_DNA"/>
</dbReference>
<evidence type="ECO:0000313" key="10">
    <source>
        <dbReference type="EMBL" id="CAF3761847.1"/>
    </source>
</evidence>
<accession>A0A815JDN8</accession>
<dbReference type="Proteomes" id="UP000663881">
    <property type="component" value="Unassembled WGS sequence"/>
</dbReference>
<evidence type="ECO:0000259" key="5">
    <source>
        <dbReference type="PROSITE" id="PS50089"/>
    </source>
</evidence>
<evidence type="ECO:0000256" key="4">
    <source>
        <dbReference type="PROSITE-ProRule" id="PRU00175"/>
    </source>
</evidence>
<keyword evidence="1" id="KW-0479">Metal-binding</keyword>
<dbReference type="InterPro" id="IPR051728">
    <property type="entry name" value="RING-FYVE_E3_ubiquitin-ligase"/>
</dbReference>
<dbReference type="Proteomes" id="UP000663860">
    <property type="component" value="Unassembled WGS sequence"/>
</dbReference>
<evidence type="ECO:0000313" key="9">
    <source>
        <dbReference type="EMBL" id="CAF3734376.1"/>
    </source>
</evidence>
<dbReference type="PROSITE" id="PS50089">
    <property type="entry name" value="ZF_RING_2"/>
    <property type="match status" value="1"/>
</dbReference>
<organism evidence="7 11">
    <name type="scientific">Adineta steineri</name>
    <dbReference type="NCBI Taxonomy" id="433720"/>
    <lineage>
        <taxon>Eukaryota</taxon>
        <taxon>Metazoa</taxon>
        <taxon>Spiralia</taxon>
        <taxon>Gnathifera</taxon>
        <taxon>Rotifera</taxon>
        <taxon>Eurotatoria</taxon>
        <taxon>Bdelloidea</taxon>
        <taxon>Adinetida</taxon>
        <taxon>Adinetidae</taxon>
        <taxon>Adineta</taxon>
    </lineage>
</organism>
<protein>
    <recommendedName>
        <fullName evidence="5">RING-type domain-containing protein</fullName>
    </recommendedName>
</protein>
<dbReference type="SUPFAM" id="SSF57850">
    <property type="entry name" value="RING/U-box"/>
    <property type="match status" value="1"/>
</dbReference>
<dbReference type="EMBL" id="CAJNOG010000754">
    <property type="protein sequence ID" value="CAF1351479.1"/>
    <property type="molecule type" value="Genomic_DNA"/>
</dbReference>
<keyword evidence="2 4" id="KW-0863">Zinc-finger</keyword>
<evidence type="ECO:0000256" key="1">
    <source>
        <dbReference type="ARBA" id="ARBA00022723"/>
    </source>
</evidence>
<dbReference type="AlphaFoldDB" id="A0A815JDN8"/>
<dbReference type="InterPro" id="IPR001841">
    <property type="entry name" value="Znf_RING"/>
</dbReference>
<dbReference type="EMBL" id="CAJNON010001046">
    <property type="protein sequence ID" value="CAF1420976.1"/>
    <property type="molecule type" value="Genomic_DNA"/>
</dbReference>
<proteinExistence type="predicted"/>
<reference evidence="7" key="1">
    <citation type="submission" date="2021-02" db="EMBL/GenBank/DDBJ databases">
        <authorList>
            <person name="Nowell W R."/>
        </authorList>
    </citation>
    <scope>NUCLEOTIDE SEQUENCE</scope>
</reference>
<gene>
    <name evidence="7" type="ORF">IZO911_LOCUS38247</name>
    <name evidence="6" type="ORF">JYZ213_LOCUS35065</name>
    <name evidence="9" type="ORF">KXQ929_LOCUS13260</name>
    <name evidence="10" type="ORF">OKA104_LOCUS16296</name>
    <name evidence="8" type="ORF">VCS650_LOCUS37710</name>
</gene>
<dbReference type="Proteomes" id="UP000663891">
    <property type="component" value="Unassembled WGS sequence"/>
</dbReference>
<evidence type="ECO:0000313" key="7">
    <source>
        <dbReference type="EMBL" id="CAF1378101.1"/>
    </source>
</evidence>
<keyword evidence="3" id="KW-0862">Zinc</keyword>
<dbReference type="EMBL" id="CAJOBB010000703">
    <property type="protein sequence ID" value="CAF3734376.1"/>
    <property type="molecule type" value="Genomic_DNA"/>
</dbReference>
<dbReference type="InterPro" id="IPR013083">
    <property type="entry name" value="Znf_RING/FYVE/PHD"/>
</dbReference>
<dbReference type="PANTHER" id="PTHR14879:SF5">
    <property type="entry name" value="RING-TYPE DOMAIN-CONTAINING PROTEIN"/>
    <property type="match status" value="1"/>
</dbReference>
<evidence type="ECO:0000313" key="8">
    <source>
        <dbReference type="EMBL" id="CAF1420976.1"/>
    </source>
</evidence>
<dbReference type="Pfam" id="PF13920">
    <property type="entry name" value="zf-C3HC4_3"/>
    <property type="match status" value="1"/>
</dbReference>
<comment type="caution">
    <text evidence="7">The sequence shown here is derived from an EMBL/GenBank/DDBJ whole genome shotgun (WGS) entry which is preliminary data.</text>
</comment>
<evidence type="ECO:0000256" key="2">
    <source>
        <dbReference type="ARBA" id="ARBA00022771"/>
    </source>
</evidence>
<evidence type="ECO:0000256" key="3">
    <source>
        <dbReference type="ARBA" id="ARBA00022833"/>
    </source>
</evidence>
<evidence type="ECO:0000313" key="11">
    <source>
        <dbReference type="Proteomes" id="UP000663860"/>
    </source>
</evidence>
<dbReference type="Proteomes" id="UP000663845">
    <property type="component" value="Unassembled WGS sequence"/>
</dbReference>
<dbReference type="OrthoDB" id="5855668at2759"/>
<dbReference type="FunFam" id="1.10.1170.10:FF:000002">
    <property type="entry name" value="Baculoviral IAP repeat containing 7"/>
    <property type="match status" value="1"/>
</dbReference>
<name>A0A815JDN8_9BILA</name>
<dbReference type="Proteomes" id="UP000663868">
    <property type="component" value="Unassembled WGS sequence"/>
</dbReference>
<dbReference type="PANTHER" id="PTHR14879">
    <property type="entry name" value="CASPASE REGULATOR, RING FINGER DOMAIN-CONTAINING"/>
    <property type="match status" value="1"/>
</dbReference>